<keyword evidence="3" id="KW-1185">Reference proteome</keyword>
<proteinExistence type="predicted"/>
<sequence>MLAAAMHAREQFRPDVDTLLAEVDVLVSPTSGFTAPGREPDFERDGTGNTQGRSKGRVPGVQCRHGGHQGP</sequence>
<dbReference type="AlphaFoldDB" id="A0A9W6QSZ4"/>
<feature type="region of interest" description="Disordered" evidence="1">
    <location>
        <begin position="29"/>
        <end position="71"/>
    </location>
</feature>
<evidence type="ECO:0000256" key="1">
    <source>
        <dbReference type="SAM" id="MobiDB-lite"/>
    </source>
</evidence>
<evidence type="ECO:0008006" key="4">
    <source>
        <dbReference type="Google" id="ProtNLM"/>
    </source>
</evidence>
<reference evidence="2" key="1">
    <citation type="submission" date="2023-03" db="EMBL/GenBank/DDBJ databases">
        <title>Amycolatopsis taiwanensis NBRC 103393.</title>
        <authorList>
            <person name="Ichikawa N."/>
            <person name="Sato H."/>
            <person name="Tonouchi N."/>
        </authorList>
    </citation>
    <scope>NUCLEOTIDE SEQUENCE</scope>
    <source>
        <strain evidence="2">NBRC 103393</strain>
    </source>
</reference>
<name>A0A9W6QSZ4_9PSEU</name>
<evidence type="ECO:0000313" key="2">
    <source>
        <dbReference type="EMBL" id="GLY63476.1"/>
    </source>
</evidence>
<dbReference type="EMBL" id="BSTI01000001">
    <property type="protein sequence ID" value="GLY63476.1"/>
    <property type="molecule type" value="Genomic_DNA"/>
</dbReference>
<dbReference type="SUPFAM" id="SSF75304">
    <property type="entry name" value="Amidase signature (AS) enzymes"/>
    <property type="match status" value="1"/>
</dbReference>
<dbReference type="RefSeq" id="WP_285485482.1">
    <property type="nucleotide sequence ID" value="NZ_BSTI01000001.1"/>
</dbReference>
<gene>
    <name evidence="2" type="ORF">Atai01_00950</name>
</gene>
<organism evidence="2 3">
    <name type="scientific">Amycolatopsis taiwanensis</name>
    <dbReference type="NCBI Taxonomy" id="342230"/>
    <lineage>
        <taxon>Bacteria</taxon>
        <taxon>Bacillati</taxon>
        <taxon>Actinomycetota</taxon>
        <taxon>Actinomycetes</taxon>
        <taxon>Pseudonocardiales</taxon>
        <taxon>Pseudonocardiaceae</taxon>
        <taxon>Amycolatopsis</taxon>
    </lineage>
</organism>
<dbReference type="InterPro" id="IPR036928">
    <property type="entry name" value="AS_sf"/>
</dbReference>
<dbReference type="Proteomes" id="UP001165136">
    <property type="component" value="Unassembled WGS sequence"/>
</dbReference>
<protein>
    <recommendedName>
        <fullName evidence="4">Amidase domain-containing protein</fullName>
    </recommendedName>
</protein>
<evidence type="ECO:0000313" key="3">
    <source>
        <dbReference type="Proteomes" id="UP001165136"/>
    </source>
</evidence>
<comment type="caution">
    <text evidence="2">The sequence shown here is derived from an EMBL/GenBank/DDBJ whole genome shotgun (WGS) entry which is preliminary data.</text>
</comment>
<accession>A0A9W6QSZ4</accession>